<gene>
    <name evidence="6" type="ORF">PQR62_16030</name>
</gene>
<keyword evidence="3 4" id="KW-0472">Membrane</keyword>
<accession>A0ABW9AD09</accession>
<dbReference type="InterPro" id="IPR036259">
    <property type="entry name" value="MFS_trans_sf"/>
</dbReference>
<feature type="transmembrane region" description="Helical" evidence="4">
    <location>
        <begin position="150"/>
        <end position="171"/>
    </location>
</feature>
<feature type="domain" description="Major facilitator superfamily (MFS) profile" evidence="5">
    <location>
        <begin position="188"/>
        <end position="394"/>
    </location>
</feature>
<evidence type="ECO:0000256" key="1">
    <source>
        <dbReference type="ARBA" id="ARBA00022692"/>
    </source>
</evidence>
<dbReference type="InterPro" id="IPR052714">
    <property type="entry name" value="MFS_Exporter"/>
</dbReference>
<dbReference type="RefSeq" id="WP_408158994.1">
    <property type="nucleotide sequence ID" value="NZ_JAQQFM010000007.1"/>
</dbReference>
<evidence type="ECO:0000256" key="2">
    <source>
        <dbReference type="ARBA" id="ARBA00022989"/>
    </source>
</evidence>
<feature type="transmembrane region" description="Helical" evidence="4">
    <location>
        <begin position="177"/>
        <end position="204"/>
    </location>
</feature>
<dbReference type="CDD" id="cd17489">
    <property type="entry name" value="MFS_YfcJ_like"/>
    <property type="match status" value="1"/>
</dbReference>
<evidence type="ECO:0000313" key="7">
    <source>
        <dbReference type="Proteomes" id="UP001629246"/>
    </source>
</evidence>
<feature type="transmembrane region" description="Helical" evidence="4">
    <location>
        <begin position="307"/>
        <end position="327"/>
    </location>
</feature>
<sequence length="394" mass="41142">MTTSTHPSTTERSTARSLLPLVAIIFTGFLSIGIPLSALPLHVNGVLGYSALIVGWVVGIQSFSTILTRKFSGSYSDRFGPKRAVCIGLPLASCAGFIYLASTWIADPLWSLIVLIAGRLLMGPAESLFLTGAMTWGIGRVGVPRTSKVMAWQGIAMFAALGVGGLLGVLIQQRYGFSGIAWSTIALPLIGLAIASMLGALAVVRGHTEGLPFRAVMSLIWRFGMAAALSSMPFAILSSFLVLLYKTHNWDGAGNAIFGFSVGFIGVRLLFAHLPDRLGGRKVGAVSVAIEFCGQLLLWLAHDPTMALAGAVLTGIGFSLVFPSMGLQAMANVPAHSRGLAVASFMAFVDVAAGLTGPIVGVVIGLYGYPSAFMAGALACVAALLVMWRSGAQH</sequence>
<evidence type="ECO:0000256" key="4">
    <source>
        <dbReference type="SAM" id="Phobius"/>
    </source>
</evidence>
<dbReference type="PANTHER" id="PTHR23531">
    <property type="entry name" value="QUINOLENE RESISTANCE PROTEIN NORA"/>
    <property type="match status" value="1"/>
</dbReference>
<protein>
    <submittedName>
        <fullName evidence="6">MFS transporter</fullName>
    </submittedName>
</protein>
<dbReference type="SUPFAM" id="SSF103473">
    <property type="entry name" value="MFS general substrate transporter"/>
    <property type="match status" value="1"/>
</dbReference>
<evidence type="ECO:0000259" key="5">
    <source>
        <dbReference type="PROSITE" id="PS50850"/>
    </source>
</evidence>
<keyword evidence="1 4" id="KW-0812">Transmembrane</keyword>
<feature type="transmembrane region" description="Helical" evidence="4">
    <location>
        <begin position="18"/>
        <end position="40"/>
    </location>
</feature>
<comment type="caution">
    <text evidence="6">The sequence shown here is derived from an EMBL/GenBank/DDBJ whole genome shotgun (WGS) entry which is preliminary data.</text>
</comment>
<keyword evidence="2 4" id="KW-1133">Transmembrane helix</keyword>
<dbReference type="NCBIfam" id="NF003477">
    <property type="entry name" value="PRK05122.1"/>
    <property type="match status" value="1"/>
</dbReference>
<dbReference type="PANTHER" id="PTHR23531:SF1">
    <property type="entry name" value="QUINOLENE RESISTANCE PROTEIN NORA"/>
    <property type="match status" value="1"/>
</dbReference>
<dbReference type="EMBL" id="JAQQFM010000007">
    <property type="protein sequence ID" value="MFL9925790.1"/>
    <property type="molecule type" value="Genomic_DNA"/>
</dbReference>
<feature type="transmembrane region" description="Helical" evidence="4">
    <location>
        <begin position="84"/>
        <end position="106"/>
    </location>
</feature>
<evidence type="ECO:0000256" key="3">
    <source>
        <dbReference type="ARBA" id="ARBA00023136"/>
    </source>
</evidence>
<dbReference type="Pfam" id="PF07690">
    <property type="entry name" value="MFS_1"/>
    <property type="match status" value="1"/>
</dbReference>
<dbReference type="PROSITE" id="PS50850">
    <property type="entry name" value="MFS"/>
    <property type="match status" value="1"/>
</dbReference>
<proteinExistence type="predicted"/>
<evidence type="ECO:0000313" key="6">
    <source>
        <dbReference type="EMBL" id="MFL9925790.1"/>
    </source>
</evidence>
<feature type="transmembrane region" description="Helical" evidence="4">
    <location>
        <begin position="252"/>
        <end position="271"/>
    </location>
</feature>
<reference evidence="6 7" key="1">
    <citation type="journal article" date="2024" name="Chem. Sci.">
        <title>Discovery of megapolipeptins by genome mining of a Burkholderiales bacteria collection.</title>
        <authorList>
            <person name="Paulo B.S."/>
            <person name="Recchia M.J.J."/>
            <person name="Lee S."/>
            <person name="Fergusson C.H."/>
            <person name="Romanowski S.B."/>
            <person name="Hernandez A."/>
            <person name="Krull N."/>
            <person name="Liu D.Y."/>
            <person name="Cavanagh H."/>
            <person name="Bos A."/>
            <person name="Gray C.A."/>
            <person name="Murphy B.T."/>
            <person name="Linington R.G."/>
            <person name="Eustaquio A.S."/>
        </authorList>
    </citation>
    <scope>NUCLEOTIDE SEQUENCE [LARGE SCALE GENOMIC DNA]</scope>
    <source>
        <strain evidence="6 7">RL21-008-BIB-A</strain>
    </source>
</reference>
<dbReference type="InterPro" id="IPR020846">
    <property type="entry name" value="MFS_dom"/>
</dbReference>
<feature type="transmembrane region" description="Helical" evidence="4">
    <location>
        <begin position="225"/>
        <end position="246"/>
    </location>
</feature>
<feature type="transmembrane region" description="Helical" evidence="4">
    <location>
        <begin position="46"/>
        <end position="63"/>
    </location>
</feature>
<dbReference type="InterPro" id="IPR011701">
    <property type="entry name" value="MFS"/>
</dbReference>
<dbReference type="Proteomes" id="UP001629246">
    <property type="component" value="Unassembled WGS sequence"/>
</dbReference>
<name>A0ABW9AD09_9BURK</name>
<keyword evidence="7" id="KW-1185">Reference proteome</keyword>
<dbReference type="NCBIfam" id="NF009048">
    <property type="entry name" value="PRK12382.1"/>
    <property type="match status" value="1"/>
</dbReference>
<feature type="transmembrane region" description="Helical" evidence="4">
    <location>
        <begin position="339"/>
        <end position="360"/>
    </location>
</feature>
<organism evidence="6 7">
    <name type="scientific">Herbaspirillum lusitanum</name>
    <dbReference type="NCBI Taxonomy" id="213312"/>
    <lineage>
        <taxon>Bacteria</taxon>
        <taxon>Pseudomonadati</taxon>
        <taxon>Pseudomonadota</taxon>
        <taxon>Betaproteobacteria</taxon>
        <taxon>Burkholderiales</taxon>
        <taxon>Oxalobacteraceae</taxon>
        <taxon>Herbaspirillum</taxon>
    </lineage>
</organism>
<feature type="transmembrane region" description="Helical" evidence="4">
    <location>
        <begin position="366"/>
        <end position="388"/>
    </location>
</feature>
<dbReference type="Gene3D" id="1.20.1250.20">
    <property type="entry name" value="MFS general substrate transporter like domains"/>
    <property type="match status" value="1"/>
</dbReference>